<keyword evidence="5" id="KW-0297">G-protein coupled receptor</keyword>
<feature type="transmembrane region" description="Helical" evidence="10">
    <location>
        <begin position="393"/>
        <end position="414"/>
    </location>
</feature>
<feature type="transmembrane region" description="Helical" evidence="10">
    <location>
        <begin position="97"/>
        <end position="119"/>
    </location>
</feature>
<dbReference type="KEGG" id="aplc:110990142"/>
<dbReference type="InterPro" id="IPR017452">
    <property type="entry name" value="GPCR_Rhodpsn_7TM"/>
</dbReference>
<dbReference type="GO" id="GO:0043410">
    <property type="term" value="P:positive regulation of MAPK cascade"/>
    <property type="evidence" value="ECO:0007669"/>
    <property type="project" value="TreeGrafter"/>
</dbReference>
<accession>A0A8B7ZYU1</accession>
<dbReference type="InterPro" id="IPR000276">
    <property type="entry name" value="GPCR_Rhodpsn"/>
</dbReference>
<feature type="transmembrane region" description="Helical" evidence="10">
    <location>
        <begin position="434"/>
        <end position="453"/>
    </location>
</feature>
<evidence type="ECO:0000256" key="4">
    <source>
        <dbReference type="ARBA" id="ARBA00022989"/>
    </source>
</evidence>
<evidence type="ECO:0000256" key="7">
    <source>
        <dbReference type="ARBA" id="ARBA00023170"/>
    </source>
</evidence>
<reference evidence="13" key="1">
    <citation type="submission" date="2025-08" db="UniProtKB">
        <authorList>
            <consortium name="RefSeq"/>
        </authorList>
    </citation>
    <scope>IDENTIFICATION</scope>
</reference>
<keyword evidence="6 10" id="KW-0472">Membrane</keyword>
<dbReference type="RefSeq" id="XP_022110688.1">
    <property type="nucleotide sequence ID" value="XM_022254996.1"/>
</dbReference>
<dbReference type="AlphaFoldDB" id="A0A8B7ZYU1"/>
<dbReference type="PROSITE" id="PS50262">
    <property type="entry name" value="G_PROTEIN_RECEP_F1_2"/>
    <property type="match status" value="1"/>
</dbReference>
<dbReference type="GO" id="GO:0005886">
    <property type="term" value="C:plasma membrane"/>
    <property type="evidence" value="ECO:0007669"/>
    <property type="project" value="UniProtKB-SubCell"/>
</dbReference>
<gene>
    <name evidence="13" type="primary">LOC110990142</name>
</gene>
<protein>
    <submittedName>
        <fullName evidence="13">D(2) dopamine receptor-like</fullName>
    </submittedName>
</protein>
<name>A0A8B7ZYU1_ACAPL</name>
<feature type="domain" description="G-protein coupled receptors family 1 profile" evidence="11">
    <location>
        <begin position="41"/>
        <end position="450"/>
    </location>
</feature>
<dbReference type="PRINTS" id="PR00237">
    <property type="entry name" value="GPCRRHODOPSN"/>
</dbReference>
<sequence length="468" mass="51499">MNTMANFSINNSQANCVFQDSPSCLLFQIFMSIIAAFGIFSNALVFIVISKFPNMRNVPNYLTASLVLSNWFVCTTAVPFGVLLSEAPDVCRKIACGVPLGISIFLTMVSLWSQCPIVWDRYFIIKLPTVYPRKRSARGAVAAIAVTWLIPALLATPYIAINPDTPSHEHAPAQLHYHPVGPGFYLFCLIVGIGLPILALVLANVAILVEVMRRRKKKIRSLPAALSSKVPARASLAGTSLTALPVLHPIPKKAQSEPASCRGGRKITVSRVNRALICAPTLGEHSSAHDQRPSRVVPRYPLLESTKGRKHGPNLHLKLALPLRHGMKPGTGAPHCRRASAPSTRPSHQGSTISRQAKRRAACISVIHAHGLGTGQGRQVPQAFWFRRERKTFLVTFVILGITVGLMLPMFLFESYVSVGPGTPLLGHMQVSRMLWWLSWCNSAVNPIVYTVFKKDFQVHFKKLFHCT</sequence>
<evidence type="ECO:0000256" key="6">
    <source>
        <dbReference type="ARBA" id="ARBA00023136"/>
    </source>
</evidence>
<dbReference type="GO" id="GO:0071880">
    <property type="term" value="P:adenylate cyclase-activating adrenergic receptor signaling pathway"/>
    <property type="evidence" value="ECO:0007669"/>
    <property type="project" value="TreeGrafter"/>
</dbReference>
<feature type="compositionally biased region" description="Polar residues" evidence="9">
    <location>
        <begin position="341"/>
        <end position="354"/>
    </location>
</feature>
<proteinExistence type="predicted"/>
<keyword evidence="4 10" id="KW-1133">Transmembrane helix</keyword>
<dbReference type="PANTHER" id="PTHR24248">
    <property type="entry name" value="ADRENERGIC RECEPTOR-RELATED G-PROTEIN COUPLED RECEPTOR"/>
    <property type="match status" value="1"/>
</dbReference>
<dbReference type="Proteomes" id="UP000694845">
    <property type="component" value="Unplaced"/>
</dbReference>
<evidence type="ECO:0000256" key="10">
    <source>
        <dbReference type="SAM" id="Phobius"/>
    </source>
</evidence>
<dbReference type="SUPFAM" id="SSF81321">
    <property type="entry name" value="Family A G protein-coupled receptor-like"/>
    <property type="match status" value="1"/>
</dbReference>
<evidence type="ECO:0000256" key="1">
    <source>
        <dbReference type="ARBA" id="ARBA00004651"/>
    </source>
</evidence>
<evidence type="ECO:0000256" key="9">
    <source>
        <dbReference type="SAM" id="MobiDB-lite"/>
    </source>
</evidence>
<keyword evidence="12" id="KW-1185">Reference proteome</keyword>
<evidence type="ECO:0000256" key="3">
    <source>
        <dbReference type="ARBA" id="ARBA00022692"/>
    </source>
</evidence>
<dbReference type="PANTHER" id="PTHR24248:SF66">
    <property type="entry name" value="OCTOPAMINE RECEPTOR BETA-3R"/>
    <property type="match status" value="1"/>
</dbReference>
<feature type="transmembrane region" description="Helical" evidence="10">
    <location>
        <begin position="25"/>
        <end position="49"/>
    </location>
</feature>
<dbReference type="GO" id="GO:0004930">
    <property type="term" value="F:G protein-coupled receptor activity"/>
    <property type="evidence" value="ECO:0007669"/>
    <property type="project" value="UniProtKB-KW"/>
</dbReference>
<dbReference type="GeneID" id="110990142"/>
<dbReference type="Pfam" id="PF00001">
    <property type="entry name" value="7tm_1"/>
    <property type="match status" value="1"/>
</dbReference>
<feature type="transmembrane region" description="Helical" evidence="10">
    <location>
        <begin position="184"/>
        <end position="209"/>
    </location>
</feature>
<keyword evidence="2" id="KW-1003">Cell membrane</keyword>
<keyword evidence="7" id="KW-0675">Receptor</keyword>
<feature type="transmembrane region" description="Helical" evidence="10">
    <location>
        <begin position="61"/>
        <end position="85"/>
    </location>
</feature>
<evidence type="ECO:0000256" key="8">
    <source>
        <dbReference type="ARBA" id="ARBA00023224"/>
    </source>
</evidence>
<dbReference type="Gene3D" id="1.20.1070.10">
    <property type="entry name" value="Rhodopsin 7-helix transmembrane proteins"/>
    <property type="match status" value="2"/>
</dbReference>
<evidence type="ECO:0000256" key="5">
    <source>
        <dbReference type="ARBA" id="ARBA00023040"/>
    </source>
</evidence>
<comment type="subcellular location">
    <subcellularLocation>
        <location evidence="1">Cell membrane</location>
        <topology evidence="1">Multi-pass membrane protein</topology>
    </subcellularLocation>
</comment>
<keyword evidence="8" id="KW-0807">Transducer</keyword>
<keyword evidence="3 10" id="KW-0812">Transmembrane</keyword>
<feature type="region of interest" description="Disordered" evidence="9">
    <location>
        <begin position="324"/>
        <end position="354"/>
    </location>
</feature>
<evidence type="ECO:0000256" key="2">
    <source>
        <dbReference type="ARBA" id="ARBA00022475"/>
    </source>
</evidence>
<organism evidence="12 13">
    <name type="scientific">Acanthaster planci</name>
    <name type="common">Crown-of-thorns starfish</name>
    <dbReference type="NCBI Taxonomy" id="133434"/>
    <lineage>
        <taxon>Eukaryota</taxon>
        <taxon>Metazoa</taxon>
        <taxon>Echinodermata</taxon>
        <taxon>Eleutherozoa</taxon>
        <taxon>Asterozoa</taxon>
        <taxon>Asteroidea</taxon>
        <taxon>Valvatacea</taxon>
        <taxon>Valvatida</taxon>
        <taxon>Acanthasteridae</taxon>
        <taxon>Acanthaster</taxon>
    </lineage>
</organism>
<evidence type="ECO:0000313" key="13">
    <source>
        <dbReference type="RefSeq" id="XP_022110688.1"/>
    </source>
</evidence>
<evidence type="ECO:0000313" key="12">
    <source>
        <dbReference type="Proteomes" id="UP000694845"/>
    </source>
</evidence>
<feature type="transmembrane region" description="Helical" evidence="10">
    <location>
        <begin position="140"/>
        <end position="161"/>
    </location>
</feature>
<evidence type="ECO:0000259" key="11">
    <source>
        <dbReference type="PROSITE" id="PS50262"/>
    </source>
</evidence>
<dbReference type="CDD" id="cd00637">
    <property type="entry name" value="7tm_classA_rhodopsin-like"/>
    <property type="match status" value="1"/>
</dbReference>